<dbReference type="CDD" id="cd01647">
    <property type="entry name" value="RT_LTR"/>
    <property type="match status" value="1"/>
</dbReference>
<evidence type="ECO:0000259" key="1">
    <source>
        <dbReference type="Pfam" id="PF00078"/>
    </source>
</evidence>
<dbReference type="EMBL" id="BQNB010012952">
    <property type="protein sequence ID" value="GJT09969.1"/>
    <property type="molecule type" value="Genomic_DNA"/>
</dbReference>
<dbReference type="Gene3D" id="3.10.10.10">
    <property type="entry name" value="HIV Type 1 Reverse Transcriptase, subunit A, domain 1"/>
    <property type="match status" value="1"/>
</dbReference>
<dbReference type="InterPro" id="IPR043128">
    <property type="entry name" value="Rev_trsase/Diguanyl_cyclase"/>
</dbReference>
<evidence type="ECO:0000313" key="3">
    <source>
        <dbReference type="Proteomes" id="UP001151760"/>
    </source>
</evidence>
<dbReference type="PANTHER" id="PTHR24559:SF427">
    <property type="entry name" value="RNA-DIRECTED DNA POLYMERASE"/>
    <property type="match status" value="1"/>
</dbReference>
<keyword evidence="2" id="KW-0695">RNA-directed DNA polymerase</keyword>
<keyword evidence="2" id="KW-0808">Transferase</keyword>
<dbReference type="InterPro" id="IPR000477">
    <property type="entry name" value="RT_dom"/>
</dbReference>
<keyword evidence="3" id="KW-1185">Reference proteome</keyword>
<feature type="domain" description="Reverse transcriptase" evidence="1">
    <location>
        <begin position="360"/>
        <end position="416"/>
    </location>
</feature>
<reference evidence="2" key="1">
    <citation type="journal article" date="2022" name="Int. J. Mol. Sci.">
        <title>Draft Genome of Tanacetum Coccineum: Genomic Comparison of Closely Related Tanacetum-Family Plants.</title>
        <authorList>
            <person name="Yamashiro T."/>
            <person name="Shiraishi A."/>
            <person name="Nakayama K."/>
            <person name="Satake H."/>
        </authorList>
    </citation>
    <scope>NUCLEOTIDE SEQUENCE</scope>
</reference>
<name>A0ABQ5BAM3_9ASTR</name>
<gene>
    <name evidence="2" type="ORF">Tco_0857011</name>
</gene>
<comment type="caution">
    <text evidence="2">The sequence shown here is derived from an EMBL/GenBank/DDBJ whole genome shotgun (WGS) entry which is preliminary data.</text>
</comment>
<reference evidence="2" key="2">
    <citation type="submission" date="2022-01" db="EMBL/GenBank/DDBJ databases">
        <authorList>
            <person name="Yamashiro T."/>
            <person name="Shiraishi A."/>
            <person name="Satake H."/>
            <person name="Nakayama K."/>
        </authorList>
    </citation>
    <scope>NUCLEOTIDE SEQUENCE</scope>
</reference>
<dbReference type="InterPro" id="IPR036397">
    <property type="entry name" value="RNaseH_sf"/>
</dbReference>
<dbReference type="PANTHER" id="PTHR24559">
    <property type="entry name" value="TRANSPOSON TY3-I GAG-POL POLYPROTEIN"/>
    <property type="match status" value="1"/>
</dbReference>
<dbReference type="InterPro" id="IPR053134">
    <property type="entry name" value="RNA-dir_DNA_polymerase"/>
</dbReference>
<organism evidence="2 3">
    <name type="scientific">Tanacetum coccineum</name>
    <dbReference type="NCBI Taxonomy" id="301880"/>
    <lineage>
        <taxon>Eukaryota</taxon>
        <taxon>Viridiplantae</taxon>
        <taxon>Streptophyta</taxon>
        <taxon>Embryophyta</taxon>
        <taxon>Tracheophyta</taxon>
        <taxon>Spermatophyta</taxon>
        <taxon>Magnoliopsida</taxon>
        <taxon>eudicotyledons</taxon>
        <taxon>Gunneridae</taxon>
        <taxon>Pentapetalae</taxon>
        <taxon>asterids</taxon>
        <taxon>campanulids</taxon>
        <taxon>Asterales</taxon>
        <taxon>Asteraceae</taxon>
        <taxon>Asteroideae</taxon>
        <taxon>Anthemideae</taxon>
        <taxon>Anthemidinae</taxon>
        <taxon>Tanacetum</taxon>
    </lineage>
</organism>
<dbReference type="Gene3D" id="3.30.70.270">
    <property type="match status" value="2"/>
</dbReference>
<protein>
    <submittedName>
        <fullName evidence="2">Reverse transcriptase domain-containing protein</fullName>
    </submittedName>
</protein>
<accession>A0ABQ5BAM3</accession>
<dbReference type="InterPro" id="IPR043502">
    <property type="entry name" value="DNA/RNA_pol_sf"/>
</dbReference>
<dbReference type="Pfam" id="PF00078">
    <property type="entry name" value="RVT_1"/>
    <property type="match status" value="2"/>
</dbReference>
<dbReference type="SUPFAM" id="SSF53098">
    <property type="entry name" value="Ribonuclease H-like"/>
    <property type="match status" value="1"/>
</dbReference>
<dbReference type="SUPFAM" id="SSF56672">
    <property type="entry name" value="DNA/RNA polymerases"/>
    <property type="match status" value="1"/>
</dbReference>
<feature type="domain" description="Reverse transcriptase" evidence="1">
    <location>
        <begin position="286"/>
        <end position="357"/>
    </location>
</feature>
<dbReference type="Proteomes" id="UP001151760">
    <property type="component" value="Unassembled WGS sequence"/>
</dbReference>
<keyword evidence="2" id="KW-0548">Nucleotidyltransferase</keyword>
<dbReference type="InterPro" id="IPR012337">
    <property type="entry name" value="RNaseH-like_sf"/>
</dbReference>
<sequence>MKVFTMKMEILLEPTSNKLLVGDLCDSTRIKLVSTEKKRWCDSTRIKLVPVYELTDNLKMEMEMEIPSVKASANSDIVYFFTSAQDGDPLQDDVRLCLADDLKKAQDHNQRQVKDKSKDHYPQSYKTFKSCGAKEFFKTERALPASIGKKRSVCSLLVSVHRKPSRIRDLYAAKSRLNLVEHTSLDKRSGNFYSPTLGRPNEVVDGKILSGEILEVHGERPERNLKQLKTMKVNEPKLKDIPVVLEFPGVFPEDLSGLPPSLKVEFCIDLILRVVPVAKSPYLLFVKKKDGSFHMCIDYRELNKLTIKNRYPLPRIDDLFDQLQGSQYFSKIDLRSGYHQLRVREEDIPKTAFRMRPYLDKFVIVFIDDILIYSKSKEEHEVHLKLMLKLLEKEKLFRKFSKCEFWLQEVYFLGYVVNSEGIHVDPSKIEAVKKWKPPKTHRDPIHFLGIAIREEYKMESFARLYINKIIARYGCLRQSYLIVTVSSTSRFWHSLHKPLRTRLDMSTAYHPQTDAQSERTMKTLEDMHSACTINFEGNWDTHLPLVEFPYNNGYHPNVNCAPFKALYGRRCRLGKAWYVSVREANFHRDT</sequence>
<dbReference type="GO" id="GO:0003964">
    <property type="term" value="F:RNA-directed DNA polymerase activity"/>
    <property type="evidence" value="ECO:0007669"/>
    <property type="project" value="UniProtKB-KW"/>
</dbReference>
<dbReference type="Gene3D" id="3.30.420.10">
    <property type="entry name" value="Ribonuclease H-like superfamily/Ribonuclease H"/>
    <property type="match status" value="1"/>
</dbReference>
<evidence type="ECO:0000313" key="2">
    <source>
        <dbReference type="EMBL" id="GJT09969.1"/>
    </source>
</evidence>
<proteinExistence type="predicted"/>